<dbReference type="RefSeq" id="WP_089516064.1">
    <property type="nucleotide sequence ID" value="NZ_NJGG01000002.1"/>
</dbReference>
<dbReference type="InterPro" id="IPR016166">
    <property type="entry name" value="FAD-bd_PCMH"/>
</dbReference>
<dbReference type="InterPro" id="IPR004113">
    <property type="entry name" value="FAD-bd_oxidored_4_C"/>
</dbReference>
<dbReference type="Gene3D" id="3.30.70.2740">
    <property type="match status" value="1"/>
</dbReference>
<dbReference type="PANTHER" id="PTHR43716:SF2">
    <property type="entry name" value="BLL6224 PROTEIN"/>
    <property type="match status" value="1"/>
</dbReference>
<reference evidence="6 7" key="1">
    <citation type="submission" date="2017-06" db="EMBL/GenBank/DDBJ databases">
        <title>Reclassification of a Polynucleobacter cosmopolitanus strain isolated from tropical Lake Victoria as Polynucleobacter victoriensis comb. nov.</title>
        <authorList>
            <person name="Hahn M.W."/>
        </authorList>
    </citation>
    <scope>NUCLEOTIDE SEQUENCE [LARGE SCALE GENOMIC DNA]</scope>
    <source>
        <strain evidence="6 7">MWH-MoIso2</strain>
    </source>
</reference>
<dbReference type="Pfam" id="PF02913">
    <property type="entry name" value="FAD-oxidase_C"/>
    <property type="match status" value="1"/>
</dbReference>
<dbReference type="Gene3D" id="1.10.45.10">
    <property type="entry name" value="Vanillyl-alcohol Oxidase, Chain A, domain 4"/>
    <property type="match status" value="1"/>
</dbReference>
<dbReference type="OrthoDB" id="8522822at2"/>
<evidence type="ECO:0000259" key="5">
    <source>
        <dbReference type="PROSITE" id="PS51387"/>
    </source>
</evidence>
<dbReference type="FunFam" id="1.10.45.10:FF:000001">
    <property type="entry name" value="D-lactate dehydrogenase mitochondrial"/>
    <property type="match status" value="1"/>
</dbReference>
<sequence length="475" mass="50787">MSLNDQELIAGFEKIIGKTQVITAPDDLEPYLVDWRKRYRGQAIAALRPGNTQEVSEIVKLCAANLIAIVPQGGNTGMCGGATPNSTGRQVVISLNRMNQVRAIDTSNQTITVEAGMILQSLQEAATAADRYFPLSLGAEGSCTIGGNLSTNAGGTSVLRYGNARELCLGLEVVMPNGEILNSLRGLRKDNTGYDLRDLFIGAEGSLGLITAAVMKLFPRPVANWTALVAVPHADAAVELLNRFQAGASAQLTGFEMMSDESLALLKHYYPALASPLSGPNAYEVLVEISDYESEEHAMQLMESILEGALESGCASDAAIASNLAQARKFWDMREHVPLAQADDGPNIKHDVSLPISAIPSFIATCNDMLRAKYPGVRVINYGHLGDGNLHYNIAGPSSAQTEEFFTSKSKEIQALVYAEVEKLNGSISAEHGVGQQKVAYLKGHRGEVALGVMQAIKHALDPHNLMNPGKVIAS</sequence>
<dbReference type="InterPro" id="IPR016169">
    <property type="entry name" value="FAD-bd_PCMH_sub2"/>
</dbReference>
<gene>
    <name evidence="6" type="ORF">AOC33_06810</name>
</gene>
<feature type="domain" description="FAD-binding PCMH-type" evidence="5">
    <location>
        <begin position="39"/>
        <end position="220"/>
    </location>
</feature>
<dbReference type="GO" id="GO:0071949">
    <property type="term" value="F:FAD binding"/>
    <property type="evidence" value="ECO:0007669"/>
    <property type="project" value="InterPro"/>
</dbReference>
<keyword evidence="4" id="KW-0274">FAD</keyword>
<dbReference type="InterPro" id="IPR051264">
    <property type="entry name" value="FAD-oxidored/transferase_4"/>
</dbReference>
<dbReference type="AlphaFoldDB" id="A0A229FSN7"/>
<dbReference type="Gene3D" id="3.30.43.10">
    <property type="entry name" value="Uridine Diphospho-n-acetylenolpyruvylglucosamine Reductase, domain 2"/>
    <property type="match status" value="1"/>
</dbReference>
<dbReference type="InterPro" id="IPR016167">
    <property type="entry name" value="FAD-bd_PCMH_sub1"/>
</dbReference>
<keyword evidence="3" id="KW-0285">Flavoprotein</keyword>
<dbReference type="GO" id="GO:0022904">
    <property type="term" value="P:respiratory electron transport chain"/>
    <property type="evidence" value="ECO:0007669"/>
    <property type="project" value="TreeGrafter"/>
</dbReference>
<dbReference type="SUPFAM" id="SSF56176">
    <property type="entry name" value="FAD-binding/transporter-associated domain-like"/>
    <property type="match status" value="1"/>
</dbReference>
<dbReference type="InterPro" id="IPR036318">
    <property type="entry name" value="FAD-bd_PCMH-like_sf"/>
</dbReference>
<keyword evidence="7" id="KW-1185">Reference proteome</keyword>
<dbReference type="GO" id="GO:0003824">
    <property type="term" value="F:catalytic activity"/>
    <property type="evidence" value="ECO:0007669"/>
    <property type="project" value="InterPro"/>
</dbReference>
<evidence type="ECO:0000256" key="4">
    <source>
        <dbReference type="ARBA" id="ARBA00022827"/>
    </source>
</evidence>
<evidence type="ECO:0000256" key="2">
    <source>
        <dbReference type="ARBA" id="ARBA00008000"/>
    </source>
</evidence>
<dbReference type="EMBL" id="NJGG01000002">
    <property type="protein sequence ID" value="OXL15017.1"/>
    <property type="molecule type" value="Genomic_DNA"/>
</dbReference>
<dbReference type="Gene3D" id="3.30.70.2190">
    <property type="match status" value="1"/>
</dbReference>
<dbReference type="PANTHER" id="PTHR43716">
    <property type="entry name" value="D-2-HYDROXYGLUTARATE DEHYDROGENASE, MITOCHONDRIAL"/>
    <property type="match status" value="1"/>
</dbReference>
<evidence type="ECO:0000256" key="3">
    <source>
        <dbReference type="ARBA" id="ARBA00022630"/>
    </source>
</evidence>
<name>A0A229FSN7_9BURK</name>
<organism evidence="6 7">
    <name type="scientific">Polynucleobacter cosmopolitanus</name>
    <dbReference type="NCBI Taxonomy" id="351345"/>
    <lineage>
        <taxon>Bacteria</taxon>
        <taxon>Pseudomonadati</taxon>
        <taxon>Pseudomonadota</taxon>
        <taxon>Betaproteobacteria</taxon>
        <taxon>Burkholderiales</taxon>
        <taxon>Burkholderiaceae</taxon>
        <taxon>Polynucleobacter</taxon>
    </lineage>
</organism>
<dbReference type="InterPro" id="IPR016164">
    <property type="entry name" value="FAD-linked_Oxase-like_C"/>
</dbReference>
<protein>
    <submittedName>
        <fullName evidence="6">Hydroxyacid dehydrogenase</fullName>
    </submittedName>
</protein>
<accession>A0A229FSN7</accession>
<evidence type="ECO:0000313" key="6">
    <source>
        <dbReference type="EMBL" id="OXL15017.1"/>
    </source>
</evidence>
<dbReference type="InterPro" id="IPR006094">
    <property type="entry name" value="Oxid_FAD_bind_N"/>
</dbReference>
<dbReference type="Gene3D" id="3.30.465.10">
    <property type="match status" value="1"/>
</dbReference>
<comment type="cofactor">
    <cofactor evidence="1">
        <name>FAD</name>
        <dbReference type="ChEBI" id="CHEBI:57692"/>
    </cofactor>
</comment>
<dbReference type="InterPro" id="IPR016171">
    <property type="entry name" value="Vanillyl_alc_oxidase_C-sub2"/>
</dbReference>
<evidence type="ECO:0000256" key="1">
    <source>
        <dbReference type="ARBA" id="ARBA00001974"/>
    </source>
</evidence>
<evidence type="ECO:0000313" key="7">
    <source>
        <dbReference type="Proteomes" id="UP000215188"/>
    </source>
</evidence>
<comment type="similarity">
    <text evidence="2">Belongs to the FAD-binding oxidoreductase/transferase type 4 family.</text>
</comment>
<dbReference type="PROSITE" id="PS51387">
    <property type="entry name" value="FAD_PCMH"/>
    <property type="match status" value="1"/>
</dbReference>
<dbReference type="Pfam" id="PF01565">
    <property type="entry name" value="FAD_binding_4"/>
    <property type="match status" value="1"/>
</dbReference>
<dbReference type="Proteomes" id="UP000215188">
    <property type="component" value="Unassembled WGS sequence"/>
</dbReference>
<proteinExistence type="inferred from homology"/>
<dbReference type="SUPFAM" id="SSF55103">
    <property type="entry name" value="FAD-linked oxidases, C-terminal domain"/>
    <property type="match status" value="1"/>
</dbReference>
<comment type="caution">
    <text evidence="6">The sequence shown here is derived from an EMBL/GenBank/DDBJ whole genome shotgun (WGS) entry which is preliminary data.</text>
</comment>